<reference evidence="2" key="1">
    <citation type="journal article" date="2019" name="Int. J. Syst. Evol. Microbiol.">
        <title>The Global Catalogue of Microorganisms (GCM) 10K type strain sequencing project: providing services to taxonomists for standard genome sequencing and annotation.</title>
        <authorList>
            <consortium name="The Broad Institute Genomics Platform"/>
            <consortium name="The Broad Institute Genome Sequencing Center for Infectious Disease"/>
            <person name="Wu L."/>
            <person name="Ma J."/>
        </authorList>
    </citation>
    <scope>NUCLEOTIDE SEQUENCE [LARGE SCALE GENOMIC DNA]</scope>
    <source>
        <strain evidence="2">JCM 17759</strain>
    </source>
</reference>
<sequence>MLDKILRHFRGVSSGRGEESIDRSTDAVFLLLYGKLPVLVLCHDAQGWRMFYTKEFKAQKKVKPLVPFPEIDKEYRSSELWPFFAVRIPSIARPEVLRTVQAENLDYDDVAAMLNRFGRKSIADPFELKPKEEADLALAGG</sequence>
<dbReference type="EMBL" id="BAABGA010000009">
    <property type="protein sequence ID" value="GAA4446212.1"/>
    <property type="molecule type" value="Genomic_DNA"/>
</dbReference>
<dbReference type="RefSeq" id="WP_345319401.1">
    <property type="nucleotide sequence ID" value="NZ_BAABGA010000009.1"/>
</dbReference>
<gene>
    <name evidence="1" type="ORF">GCM10023156_06810</name>
</gene>
<evidence type="ECO:0000313" key="1">
    <source>
        <dbReference type="EMBL" id="GAA4446212.1"/>
    </source>
</evidence>
<name>A0ABP8MAN2_9BACT</name>
<comment type="caution">
    <text evidence="1">The sequence shown here is derived from an EMBL/GenBank/DDBJ whole genome shotgun (WGS) entry which is preliminary data.</text>
</comment>
<protein>
    <recommendedName>
        <fullName evidence="3">HipA N-terminal subdomain 1 domain-containing protein</fullName>
    </recommendedName>
</protein>
<organism evidence="1 2">
    <name type="scientific">Novipirellula rosea</name>
    <dbReference type="NCBI Taxonomy" id="1031540"/>
    <lineage>
        <taxon>Bacteria</taxon>
        <taxon>Pseudomonadati</taxon>
        <taxon>Planctomycetota</taxon>
        <taxon>Planctomycetia</taxon>
        <taxon>Pirellulales</taxon>
        <taxon>Pirellulaceae</taxon>
        <taxon>Novipirellula</taxon>
    </lineage>
</organism>
<keyword evidence="2" id="KW-1185">Reference proteome</keyword>
<accession>A0ABP8MAN2</accession>
<proteinExistence type="predicted"/>
<dbReference type="Proteomes" id="UP001500840">
    <property type="component" value="Unassembled WGS sequence"/>
</dbReference>
<evidence type="ECO:0000313" key="2">
    <source>
        <dbReference type="Proteomes" id="UP001500840"/>
    </source>
</evidence>
<evidence type="ECO:0008006" key="3">
    <source>
        <dbReference type="Google" id="ProtNLM"/>
    </source>
</evidence>